<dbReference type="SUPFAM" id="SSF46988">
    <property type="entry name" value="Tubulin chaperone cofactor A"/>
    <property type="match status" value="1"/>
</dbReference>
<dbReference type="GO" id="GO:0048487">
    <property type="term" value="F:beta-tubulin binding"/>
    <property type="evidence" value="ECO:0007669"/>
    <property type="project" value="InterPro"/>
</dbReference>
<dbReference type="InterPro" id="IPR036126">
    <property type="entry name" value="TBCA_sf"/>
</dbReference>
<comment type="subunit">
    <text evidence="3">Supercomplex made of cofactors A to E. Cofactors A and D function by capturing and stabilizing tubulin in a quasi-native conformation. Cofactor E binds to the cofactor D-tubulin complex; interaction with cofactor C then causes the release of tubulin polypeptides that are committed to the native state.</text>
</comment>
<dbReference type="GO" id="GO:0007023">
    <property type="term" value="P:post-chaperonin tubulin folding pathway"/>
    <property type="evidence" value="ECO:0007669"/>
    <property type="project" value="UniProtKB-UniRule"/>
</dbReference>
<comment type="similarity">
    <text evidence="1 3">Belongs to the TBCA family.</text>
</comment>
<evidence type="ECO:0000313" key="4">
    <source>
        <dbReference type="EMBL" id="KAJ2751755.1"/>
    </source>
</evidence>
<dbReference type="InterPro" id="IPR004226">
    <property type="entry name" value="TBCA"/>
</dbReference>
<name>A0A9W8GWJ7_9FUNG</name>
<evidence type="ECO:0000256" key="3">
    <source>
        <dbReference type="RuleBase" id="RU364030"/>
    </source>
</evidence>
<dbReference type="Proteomes" id="UP001140011">
    <property type="component" value="Unassembled WGS sequence"/>
</dbReference>
<gene>
    <name evidence="4" type="ORF">GGI19_004280</name>
</gene>
<accession>A0A9W8GWJ7</accession>
<comment type="subcellular location">
    <subcellularLocation>
        <location evidence="3">Cytoplasm</location>
        <location evidence="3">Cytoskeleton</location>
    </subcellularLocation>
</comment>
<protein>
    <recommendedName>
        <fullName evidence="3">Tubulin-specific chaperone A</fullName>
    </recommendedName>
</protein>
<evidence type="ECO:0000256" key="2">
    <source>
        <dbReference type="ARBA" id="ARBA00023186"/>
    </source>
</evidence>
<dbReference type="PANTHER" id="PTHR21500">
    <property type="entry name" value="TUBULIN-SPECIFIC CHAPERONE A"/>
    <property type="match status" value="1"/>
</dbReference>
<comment type="caution">
    <text evidence="4">The sequence shown here is derived from an EMBL/GenBank/DDBJ whole genome shotgun (WGS) entry which is preliminary data.</text>
</comment>
<sequence>MVITTKRAPAPTAQTQLKIKTGAVNRLVKEREIYVKEIADQQVRVEEYHQRAVNETDANKRKTYDADLRKQNEVLEETVQMVPHMERRIRDAMQDLENLVLAMKDNIEDVGALASAQEAIAAAGNVVPSSKAM</sequence>
<keyword evidence="3" id="KW-0206">Cytoskeleton</keyword>
<proteinExistence type="inferred from homology"/>
<dbReference type="Gene3D" id="1.20.58.90">
    <property type="match status" value="1"/>
</dbReference>
<evidence type="ECO:0000256" key="1">
    <source>
        <dbReference type="ARBA" id="ARBA00006806"/>
    </source>
</evidence>
<keyword evidence="2 3" id="KW-0143">Chaperone</keyword>
<dbReference type="Pfam" id="PF02970">
    <property type="entry name" value="TBCA"/>
    <property type="match status" value="1"/>
</dbReference>
<keyword evidence="3" id="KW-0963">Cytoplasm</keyword>
<keyword evidence="3" id="KW-0493">Microtubule</keyword>
<reference evidence="4" key="1">
    <citation type="submission" date="2022-07" db="EMBL/GenBank/DDBJ databases">
        <title>Phylogenomic reconstructions and comparative analyses of Kickxellomycotina fungi.</title>
        <authorList>
            <person name="Reynolds N.K."/>
            <person name="Stajich J.E."/>
            <person name="Barry K."/>
            <person name="Grigoriev I.V."/>
            <person name="Crous P."/>
            <person name="Smith M.E."/>
        </authorList>
    </citation>
    <scope>NUCLEOTIDE SEQUENCE</scope>
    <source>
        <strain evidence="4">BCRC 34297</strain>
    </source>
</reference>
<organism evidence="4 5">
    <name type="scientific">Coemansia pectinata</name>
    <dbReference type="NCBI Taxonomy" id="1052879"/>
    <lineage>
        <taxon>Eukaryota</taxon>
        <taxon>Fungi</taxon>
        <taxon>Fungi incertae sedis</taxon>
        <taxon>Zoopagomycota</taxon>
        <taxon>Kickxellomycotina</taxon>
        <taxon>Kickxellomycetes</taxon>
        <taxon>Kickxellales</taxon>
        <taxon>Kickxellaceae</taxon>
        <taxon>Coemansia</taxon>
    </lineage>
</organism>
<keyword evidence="5" id="KW-1185">Reference proteome</keyword>
<dbReference type="PANTHER" id="PTHR21500:SF0">
    <property type="entry name" value="TUBULIN-SPECIFIC CHAPERONE A"/>
    <property type="match status" value="1"/>
</dbReference>
<dbReference type="OrthoDB" id="296187at2759"/>
<evidence type="ECO:0000313" key="5">
    <source>
        <dbReference type="Proteomes" id="UP001140011"/>
    </source>
</evidence>
<dbReference type="EMBL" id="JANBUH010000362">
    <property type="protein sequence ID" value="KAJ2751755.1"/>
    <property type="molecule type" value="Genomic_DNA"/>
</dbReference>
<dbReference type="GO" id="GO:0005874">
    <property type="term" value="C:microtubule"/>
    <property type="evidence" value="ECO:0007669"/>
    <property type="project" value="UniProtKB-KW"/>
</dbReference>
<dbReference type="GO" id="GO:0005829">
    <property type="term" value="C:cytosol"/>
    <property type="evidence" value="ECO:0007669"/>
    <property type="project" value="TreeGrafter"/>
</dbReference>
<dbReference type="GO" id="GO:0007021">
    <property type="term" value="P:tubulin complex assembly"/>
    <property type="evidence" value="ECO:0007669"/>
    <property type="project" value="UniProtKB-UniRule"/>
</dbReference>
<dbReference type="AlphaFoldDB" id="A0A9W8GWJ7"/>